<evidence type="ECO:0000313" key="1">
    <source>
        <dbReference type="EMBL" id="EPD30954.1"/>
    </source>
</evidence>
<dbReference type="EMBL" id="AGWN01000001">
    <property type="protein sequence ID" value="EPD30954.1"/>
    <property type="molecule type" value="Genomic_DNA"/>
</dbReference>
<protein>
    <submittedName>
        <fullName evidence="1">Uncharacterized protein</fullName>
    </submittedName>
</protein>
<sequence>MSDKELAPISVEAVAIEDFDSIKVIARTDASKENHAGIGGRADAVLGLASNVINLVERKQLYKVEVPEGYSLKDLVASKKDPEAVRALVRNPKGRLSGDVSLKATGVSPVQITSVGLAAAAMVVGQAYMTEISDSLQRIDAKLESIASMIAGDQRAKVKNALDIARTYAALHGDYLQKPAEAHQAARNEIEGRYNDVGQVIDWITEQLAGIEDKVRGATKREKHLEPLLKEVSPTRLSSACASRHCRR</sequence>
<reference evidence="1 2" key="1">
    <citation type="submission" date="2013-05" db="EMBL/GenBank/DDBJ databases">
        <title>The Genome Sequence of Actinomyces europaeus ACS-120-V-COL10B.</title>
        <authorList>
            <consortium name="The Broad Institute Genomics Platform"/>
            <person name="Earl A."/>
            <person name="Ward D."/>
            <person name="Feldgarden M."/>
            <person name="Gevers D."/>
            <person name="Saerens B."/>
            <person name="Vaneechoutte M."/>
            <person name="Walker B."/>
            <person name="Young S."/>
            <person name="Zeng Q."/>
            <person name="Gargeya S."/>
            <person name="Fitzgerald M."/>
            <person name="Haas B."/>
            <person name="Abouelleil A."/>
            <person name="Allen A.W."/>
            <person name="Alvarado L."/>
            <person name="Arachchi H.M."/>
            <person name="Berlin A.M."/>
            <person name="Chapman S.B."/>
            <person name="Gainer-Dewar J."/>
            <person name="Goldberg J."/>
            <person name="Griggs A."/>
            <person name="Gujja S."/>
            <person name="Hansen M."/>
            <person name="Howarth C."/>
            <person name="Imamovic A."/>
            <person name="Ireland A."/>
            <person name="Larimer J."/>
            <person name="McCowan C."/>
            <person name="Murphy C."/>
            <person name="Pearson M."/>
            <person name="Poon T.W."/>
            <person name="Priest M."/>
            <person name="Roberts A."/>
            <person name="Saif S."/>
            <person name="Shea T."/>
            <person name="Sisk P."/>
            <person name="Sykes S."/>
            <person name="Wortman J."/>
            <person name="Nusbaum C."/>
            <person name="Birren B."/>
        </authorList>
    </citation>
    <scope>NUCLEOTIDE SEQUENCE [LARGE SCALE GENOMIC DNA]</scope>
    <source>
        <strain evidence="1 2">ACS-120-V-Col10b</strain>
    </source>
</reference>
<accession>A0A9W5REG3</accession>
<dbReference type="Proteomes" id="UP000014387">
    <property type="component" value="Unassembled WGS sequence"/>
</dbReference>
<comment type="caution">
    <text evidence="1">The sequence shown here is derived from an EMBL/GenBank/DDBJ whole genome shotgun (WGS) entry which is preliminary data.</text>
</comment>
<dbReference type="RefSeq" id="WP_016444066.1">
    <property type="nucleotide sequence ID" value="NZ_KE150266.1"/>
</dbReference>
<evidence type="ECO:0000313" key="2">
    <source>
        <dbReference type="Proteomes" id="UP000014387"/>
    </source>
</evidence>
<gene>
    <name evidence="1" type="ORF">HMPREF9238_00710</name>
</gene>
<dbReference type="AlphaFoldDB" id="A0A9W5REG3"/>
<name>A0A9W5REG3_9ACTO</name>
<proteinExistence type="predicted"/>
<organism evidence="1 2">
    <name type="scientific">Gleimia europaea ACS-120-V-Col10b</name>
    <dbReference type="NCBI Taxonomy" id="883069"/>
    <lineage>
        <taxon>Bacteria</taxon>
        <taxon>Bacillati</taxon>
        <taxon>Actinomycetota</taxon>
        <taxon>Actinomycetes</taxon>
        <taxon>Actinomycetales</taxon>
        <taxon>Actinomycetaceae</taxon>
        <taxon>Gleimia</taxon>
    </lineage>
</organism>
<keyword evidence="2" id="KW-1185">Reference proteome</keyword>